<evidence type="ECO:0000313" key="2">
    <source>
        <dbReference type="EMBL" id="MBG6093955.1"/>
    </source>
</evidence>
<evidence type="ECO:0000313" key="3">
    <source>
        <dbReference type="Proteomes" id="UP000614047"/>
    </source>
</evidence>
<proteinExistence type="predicted"/>
<dbReference type="Pfam" id="PF04230">
    <property type="entry name" value="PS_pyruv_trans"/>
    <property type="match status" value="1"/>
</dbReference>
<reference evidence="2" key="1">
    <citation type="submission" date="2020-11" db="EMBL/GenBank/DDBJ databases">
        <title>Sequencing the genomes of 1000 actinobacteria strains.</title>
        <authorList>
            <person name="Klenk H.-P."/>
        </authorList>
    </citation>
    <scope>NUCLEOTIDE SEQUENCE</scope>
    <source>
        <strain evidence="2">DSM 43175</strain>
    </source>
</reference>
<organism evidence="2 3">
    <name type="scientific">Actinomadura viridis</name>
    <dbReference type="NCBI Taxonomy" id="58110"/>
    <lineage>
        <taxon>Bacteria</taxon>
        <taxon>Bacillati</taxon>
        <taxon>Actinomycetota</taxon>
        <taxon>Actinomycetes</taxon>
        <taxon>Streptosporangiales</taxon>
        <taxon>Thermomonosporaceae</taxon>
        <taxon>Actinomadura</taxon>
    </lineage>
</organism>
<sequence length="305" mass="32256">MRVLLTGWAGFVHGEATAGDVLAMEAVREALTGAGVECDVAWSPVMRPDGLTLDRADPARYTHVVMACGPAHGEQVEWLHRRFAHCRRIAVGVSVVDPASQAVTGFHAVLPRDAPGTAPRADLAAAPAPSVPGPPVVGVVLSGGQPEYGDRGRHGPIAAELTGWLGSRDCARVPLDTRLDPRDWRHAATPAELEAVIGRLDLVVTTRLHGLVLALRNGVPALAVDPVRGGAKISAQAVAWEWPAVVTTGNRDAPPFLRRPVLDRWYDWCLSPEGGGACARRSPPAPSLLDDLLRTLDAGAHRSAP</sequence>
<name>A0A931DQ00_9ACTN</name>
<gene>
    <name evidence="2" type="ORF">IW256_008068</name>
</gene>
<dbReference type="EMBL" id="JADOUA010000001">
    <property type="protein sequence ID" value="MBG6093955.1"/>
    <property type="molecule type" value="Genomic_DNA"/>
</dbReference>
<dbReference type="Proteomes" id="UP000614047">
    <property type="component" value="Unassembled WGS sequence"/>
</dbReference>
<dbReference type="AlphaFoldDB" id="A0A931DQ00"/>
<evidence type="ECO:0000259" key="1">
    <source>
        <dbReference type="Pfam" id="PF04230"/>
    </source>
</evidence>
<feature type="domain" description="Polysaccharide pyruvyl transferase" evidence="1">
    <location>
        <begin position="188"/>
        <end position="225"/>
    </location>
</feature>
<dbReference type="RefSeq" id="WP_197015954.1">
    <property type="nucleotide sequence ID" value="NZ_BAABES010000003.1"/>
</dbReference>
<protein>
    <recommendedName>
        <fullName evidence="1">Polysaccharide pyruvyl transferase domain-containing protein</fullName>
    </recommendedName>
</protein>
<accession>A0A931DQ00</accession>
<keyword evidence="3" id="KW-1185">Reference proteome</keyword>
<comment type="caution">
    <text evidence="2">The sequence shown here is derived from an EMBL/GenBank/DDBJ whole genome shotgun (WGS) entry which is preliminary data.</text>
</comment>
<dbReference type="InterPro" id="IPR007345">
    <property type="entry name" value="Polysacch_pyruvyl_Trfase"/>
</dbReference>